<keyword evidence="2" id="KW-0813">Transport</keyword>
<feature type="transmembrane region" description="Helical" evidence="7">
    <location>
        <begin position="329"/>
        <end position="350"/>
    </location>
</feature>
<dbReference type="CDD" id="cd13144">
    <property type="entry name" value="MATE_like_4"/>
    <property type="match status" value="1"/>
</dbReference>
<dbReference type="OrthoDB" id="9811110at2"/>
<feature type="transmembrane region" description="Helical" evidence="7">
    <location>
        <begin position="141"/>
        <end position="158"/>
    </location>
</feature>
<dbReference type="STRING" id="626937.HMPREF3293_02504"/>
<feature type="transmembrane region" description="Helical" evidence="7">
    <location>
        <begin position="95"/>
        <end position="121"/>
    </location>
</feature>
<feature type="transmembrane region" description="Helical" evidence="7">
    <location>
        <begin position="250"/>
        <end position="277"/>
    </location>
</feature>
<feature type="transmembrane region" description="Helical" evidence="7">
    <location>
        <begin position="17"/>
        <end position="38"/>
    </location>
</feature>
<evidence type="ECO:0000256" key="6">
    <source>
        <dbReference type="ARBA" id="ARBA00023136"/>
    </source>
</evidence>
<evidence type="ECO:0000256" key="4">
    <source>
        <dbReference type="ARBA" id="ARBA00022692"/>
    </source>
</evidence>
<dbReference type="InterPro" id="IPR048279">
    <property type="entry name" value="MdtK-like"/>
</dbReference>
<keyword evidence="6 7" id="KW-0472">Membrane</keyword>
<evidence type="ECO:0000313" key="8">
    <source>
        <dbReference type="EMBL" id="KXK64425.1"/>
    </source>
</evidence>
<feature type="transmembrane region" description="Helical" evidence="7">
    <location>
        <begin position="297"/>
        <end position="317"/>
    </location>
</feature>
<evidence type="ECO:0000256" key="1">
    <source>
        <dbReference type="ARBA" id="ARBA00004651"/>
    </source>
</evidence>
<comment type="subcellular location">
    <subcellularLocation>
        <location evidence="1">Cell membrane</location>
        <topology evidence="1">Multi-pass membrane protein</topology>
    </subcellularLocation>
</comment>
<dbReference type="Pfam" id="PF01554">
    <property type="entry name" value="MatE"/>
    <property type="match status" value="2"/>
</dbReference>
<organism evidence="8 9">
    <name type="scientific">Christensenella minuta</name>
    <dbReference type="NCBI Taxonomy" id="626937"/>
    <lineage>
        <taxon>Bacteria</taxon>
        <taxon>Bacillati</taxon>
        <taxon>Bacillota</taxon>
        <taxon>Clostridia</taxon>
        <taxon>Christensenellales</taxon>
        <taxon>Christensenellaceae</taxon>
        <taxon>Christensenella</taxon>
    </lineage>
</organism>
<dbReference type="GO" id="GO:0042910">
    <property type="term" value="F:xenobiotic transmembrane transporter activity"/>
    <property type="evidence" value="ECO:0007669"/>
    <property type="project" value="InterPro"/>
</dbReference>
<feature type="transmembrane region" description="Helical" evidence="7">
    <location>
        <begin position="399"/>
        <end position="423"/>
    </location>
</feature>
<dbReference type="PANTHER" id="PTHR43549">
    <property type="entry name" value="MULTIDRUG RESISTANCE PROTEIN YPNP-RELATED"/>
    <property type="match status" value="1"/>
</dbReference>
<dbReference type="GO" id="GO:0005886">
    <property type="term" value="C:plasma membrane"/>
    <property type="evidence" value="ECO:0007669"/>
    <property type="project" value="UniProtKB-SubCell"/>
</dbReference>
<dbReference type="PATRIC" id="fig|626937.4.peg.2462"/>
<dbReference type="NCBIfam" id="TIGR00797">
    <property type="entry name" value="matE"/>
    <property type="match status" value="1"/>
</dbReference>
<feature type="transmembrane region" description="Helical" evidence="7">
    <location>
        <begin position="170"/>
        <end position="193"/>
    </location>
</feature>
<feature type="transmembrane region" description="Helical" evidence="7">
    <location>
        <begin position="199"/>
        <end position="223"/>
    </location>
</feature>
<proteinExistence type="predicted"/>
<evidence type="ECO:0000313" key="9">
    <source>
        <dbReference type="Proteomes" id="UP000070366"/>
    </source>
</evidence>
<dbReference type="InterPro" id="IPR052031">
    <property type="entry name" value="Membrane_Transporter-Flippase"/>
</dbReference>
<evidence type="ECO:0000256" key="7">
    <source>
        <dbReference type="SAM" id="Phobius"/>
    </source>
</evidence>
<dbReference type="RefSeq" id="WP_066522058.1">
    <property type="nucleotide sequence ID" value="NZ_CABMOF010000007.1"/>
</dbReference>
<dbReference type="AlphaFoldDB" id="A0A136Q192"/>
<accession>A0A136Q192</accession>
<feature type="transmembrane region" description="Helical" evidence="7">
    <location>
        <begin position="370"/>
        <end position="392"/>
    </location>
</feature>
<protein>
    <submittedName>
        <fullName evidence="8">MATE efflux family protein</fullName>
    </submittedName>
</protein>
<evidence type="ECO:0000256" key="5">
    <source>
        <dbReference type="ARBA" id="ARBA00022989"/>
    </source>
</evidence>
<dbReference type="EMBL" id="LSZW01000064">
    <property type="protein sequence ID" value="KXK64425.1"/>
    <property type="molecule type" value="Genomic_DNA"/>
</dbReference>
<feature type="transmembrane region" description="Helical" evidence="7">
    <location>
        <begin position="429"/>
        <end position="448"/>
    </location>
</feature>
<keyword evidence="5 7" id="KW-1133">Transmembrane helix</keyword>
<dbReference type="Proteomes" id="UP000070366">
    <property type="component" value="Unassembled WGS sequence"/>
</dbReference>
<sequence length="469" mass="50861">MEAVKENKMGVLPVKKLLVTMALPIMISMLVQALYNVVDSIFVGQYSENAFAAVSLAFPVQMLIIAVAVGTGVGMNSLVSRRLGEKKYDDANEGVSAGIFLGIVSWIGFAAFGIFFSQMFFEAFTAGIEGGVEIAAMGTQYVSICTVFSFGVFIEIMCERIMQSTGVTIYNMITQIVGAVINIILDPILIFGLGPFPEMGAAGAAGATVIGQIVAMLMCLYFVNKKIKEVKIKMRGFRPRKRIIGEIYKVGVPSIVMQAITSVMIVGFNFILVYFYAPDISAAAVSVLGAYFKLQSFIFLPVLGLTNGLIPIVAYNYGARYKQRITDVVRFATILAVIIMVVGMVIFQLFPEALLQMFNATPAMLDLGTQALRIISLCFAFAGVGIVFSSVFQAVGNGVLSMIVSLCRQLVVILPAAYLLSLFGSVNDVWYAFPVAECVSLILSIFFFRYVGRKYIKPLDDPAALVPGM</sequence>
<keyword evidence="3" id="KW-1003">Cell membrane</keyword>
<dbReference type="PIRSF" id="PIRSF006603">
    <property type="entry name" value="DinF"/>
    <property type="match status" value="1"/>
</dbReference>
<dbReference type="GO" id="GO:0015297">
    <property type="term" value="F:antiporter activity"/>
    <property type="evidence" value="ECO:0007669"/>
    <property type="project" value="InterPro"/>
</dbReference>
<reference evidence="8 9" key="1">
    <citation type="submission" date="2016-02" db="EMBL/GenBank/DDBJ databases">
        <authorList>
            <person name="Wen L."/>
            <person name="He K."/>
            <person name="Yang H."/>
        </authorList>
    </citation>
    <scope>NUCLEOTIDE SEQUENCE [LARGE SCALE GENOMIC DNA]</scope>
    <source>
        <strain evidence="8 9">DSM 22607</strain>
    </source>
</reference>
<feature type="transmembrane region" description="Helical" evidence="7">
    <location>
        <begin position="50"/>
        <end position="74"/>
    </location>
</feature>
<evidence type="ECO:0000256" key="3">
    <source>
        <dbReference type="ARBA" id="ARBA00022475"/>
    </source>
</evidence>
<dbReference type="InterPro" id="IPR002528">
    <property type="entry name" value="MATE_fam"/>
</dbReference>
<keyword evidence="9" id="KW-1185">Reference proteome</keyword>
<gene>
    <name evidence="8" type="ORF">HMPREF3293_02504</name>
</gene>
<evidence type="ECO:0000256" key="2">
    <source>
        <dbReference type="ARBA" id="ARBA00022448"/>
    </source>
</evidence>
<dbReference type="PANTHER" id="PTHR43549:SF3">
    <property type="entry name" value="MULTIDRUG RESISTANCE PROTEIN YPNP-RELATED"/>
    <property type="match status" value="1"/>
</dbReference>
<keyword evidence="4 7" id="KW-0812">Transmembrane</keyword>
<name>A0A136Q192_9FIRM</name>
<dbReference type="KEGG" id="cmiu:B1H56_00890"/>
<comment type="caution">
    <text evidence="8">The sequence shown here is derived from an EMBL/GenBank/DDBJ whole genome shotgun (WGS) entry which is preliminary data.</text>
</comment>